<organism evidence="2 3">
    <name type="scientific">Paraburkholderia caballeronis</name>
    <dbReference type="NCBI Taxonomy" id="416943"/>
    <lineage>
        <taxon>Bacteria</taxon>
        <taxon>Pseudomonadati</taxon>
        <taxon>Pseudomonadota</taxon>
        <taxon>Betaproteobacteria</taxon>
        <taxon>Burkholderiales</taxon>
        <taxon>Burkholderiaceae</taxon>
        <taxon>Paraburkholderia</taxon>
    </lineage>
</organism>
<gene>
    <name evidence="2" type="ORF">SAMN05192542_115100</name>
</gene>
<evidence type="ECO:0000313" key="3">
    <source>
        <dbReference type="Proteomes" id="UP000199120"/>
    </source>
</evidence>
<keyword evidence="3" id="KW-1185">Reference proteome</keyword>
<proteinExistence type="predicted"/>
<dbReference type="EMBL" id="FOAJ01000015">
    <property type="protein sequence ID" value="SEL84893.1"/>
    <property type="molecule type" value="Genomic_DNA"/>
</dbReference>
<sequence length="49" mass="5145">MSKVSILYRYRGSRLDGVSRAAPRLCGNHSGSTNHGARAMPAGAPQVSC</sequence>
<dbReference type="Proteomes" id="UP000199120">
    <property type="component" value="Unassembled WGS sequence"/>
</dbReference>
<reference evidence="3" key="1">
    <citation type="submission" date="2016-10" db="EMBL/GenBank/DDBJ databases">
        <authorList>
            <person name="Varghese N."/>
            <person name="Submissions S."/>
        </authorList>
    </citation>
    <scope>NUCLEOTIDE SEQUENCE [LARGE SCALE GENOMIC DNA]</scope>
    <source>
        <strain evidence="3">LMG 26416</strain>
    </source>
</reference>
<evidence type="ECO:0000256" key="1">
    <source>
        <dbReference type="SAM" id="MobiDB-lite"/>
    </source>
</evidence>
<protein>
    <submittedName>
        <fullName evidence="2">Uncharacterized protein</fullName>
    </submittedName>
</protein>
<name>A0A1H7TJL2_9BURK</name>
<feature type="region of interest" description="Disordered" evidence="1">
    <location>
        <begin position="28"/>
        <end position="49"/>
    </location>
</feature>
<evidence type="ECO:0000313" key="2">
    <source>
        <dbReference type="EMBL" id="SEL84893.1"/>
    </source>
</evidence>
<dbReference type="AlphaFoldDB" id="A0A1H7TJL2"/>
<dbReference type="STRING" id="416943.SAMN05445871_1037"/>
<accession>A0A1H7TJL2</accession>